<evidence type="ECO:0000313" key="1">
    <source>
        <dbReference type="EMBL" id="AIB13258.1"/>
    </source>
</evidence>
<accession>A0A060DPZ3</accession>
<gene>
    <name evidence="1" type="ORF">ABAZ39_14950</name>
</gene>
<dbReference type="AlphaFoldDB" id="A0A060DPZ3"/>
<name>A0A060DPZ3_9PROT</name>
<dbReference type="Proteomes" id="UP000027186">
    <property type="component" value="Plasmid AbAZ39_p1"/>
</dbReference>
<dbReference type="KEGG" id="abq:ABAZ39_14950"/>
<dbReference type="EMBL" id="CP007794">
    <property type="protein sequence ID" value="AIB13258.1"/>
    <property type="molecule type" value="Genomic_DNA"/>
</dbReference>
<evidence type="ECO:0008006" key="3">
    <source>
        <dbReference type="Google" id="ProtNLM"/>
    </source>
</evidence>
<keyword evidence="1" id="KW-0614">Plasmid</keyword>
<protein>
    <recommendedName>
        <fullName evidence="3">Transposase</fullName>
    </recommendedName>
</protein>
<geneLocation type="plasmid" evidence="1 2">
    <name>AbAZ39_p1</name>
</geneLocation>
<proteinExistence type="predicted"/>
<organism evidence="1 2">
    <name type="scientific">Azospirillum argentinense</name>
    <dbReference type="NCBI Taxonomy" id="2970906"/>
    <lineage>
        <taxon>Bacteria</taxon>
        <taxon>Pseudomonadati</taxon>
        <taxon>Pseudomonadota</taxon>
        <taxon>Alphaproteobacteria</taxon>
        <taxon>Rhodospirillales</taxon>
        <taxon>Azospirillaceae</taxon>
        <taxon>Azospirillum</taxon>
    </lineage>
</organism>
<reference evidence="1 2" key="1">
    <citation type="journal article" date="2014" name="Genome Announc.">
        <title>Complete Genome Sequence of the Model Rhizosphere Strain Azospirillum brasilense Az39, Successfully Applied in Agriculture.</title>
        <authorList>
            <person name="Rivera D."/>
            <person name="Revale S."/>
            <person name="Molina R."/>
            <person name="Gualpa J."/>
            <person name="Puente M."/>
            <person name="Maroniche G."/>
            <person name="Paris G."/>
            <person name="Baker D."/>
            <person name="Clavijo B."/>
            <person name="McLay K."/>
            <person name="Spaepen S."/>
            <person name="Perticari A."/>
            <person name="Vazquez M."/>
            <person name="Wisniewski-Dye F."/>
            <person name="Watkins C."/>
            <person name="Martinez-Abarca F."/>
            <person name="Vanderleyden J."/>
            <person name="Cassan F."/>
        </authorList>
    </citation>
    <scope>NUCLEOTIDE SEQUENCE [LARGE SCALE GENOMIC DNA]</scope>
    <source>
        <strain evidence="1 2">Az39</strain>
        <plasmid evidence="1">AbAZ39_p1</plasmid>
    </source>
</reference>
<sequence length="167" mass="18294">MTTKRRFFTDEFKREAVALLESSGRPLEHVAEHPNGCGPRPDQVAHRLVCAVRDPNSREVSGAVQLRQHHRIPAIGFHPVADLHRDQRRRHHDAVVPQVGQLPMQTVATGTGLVAEAQPPATLGQLFRQLGDLLRRVADASQLPHLTAPQPSATVTATVALWTSSPT</sequence>
<evidence type="ECO:0000313" key="2">
    <source>
        <dbReference type="Proteomes" id="UP000027186"/>
    </source>
</evidence>